<dbReference type="Gene3D" id="3.40.50.200">
    <property type="entry name" value="Peptidase S8/S53 domain"/>
    <property type="match status" value="1"/>
</dbReference>
<evidence type="ECO:0000313" key="16">
    <source>
        <dbReference type="Proteomes" id="UP001595752"/>
    </source>
</evidence>
<dbReference type="InterPro" id="IPR023828">
    <property type="entry name" value="Peptidase_S8_Ser-AS"/>
</dbReference>
<feature type="domain" description="Fervidolysin-like N-terminal prodomain" evidence="14">
    <location>
        <begin position="60"/>
        <end position="130"/>
    </location>
</feature>
<comment type="caution">
    <text evidence="15">The sequence shown here is derived from an EMBL/GenBank/DDBJ whole genome shotgun (WGS) entry which is preliminary data.</text>
</comment>
<dbReference type="InterPro" id="IPR050131">
    <property type="entry name" value="Peptidase_S8_subtilisin-like"/>
</dbReference>
<keyword evidence="11" id="KW-0732">Signal</keyword>
<feature type="active site" description="Charge relay system" evidence="9">
    <location>
        <position position="177"/>
    </location>
</feature>
<keyword evidence="7 9" id="KW-0720">Serine protease</keyword>
<evidence type="ECO:0000256" key="5">
    <source>
        <dbReference type="ARBA" id="ARBA00022670"/>
    </source>
</evidence>
<evidence type="ECO:0000256" key="4">
    <source>
        <dbReference type="ARBA" id="ARBA00022525"/>
    </source>
</evidence>
<dbReference type="PROSITE" id="PS51892">
    <property type="entry name" value="SUBTILASE"/>
    <property type="match status" value="1"/>
</dbReference>
<evidence type="ECO:0000259" key="12">
    <source>
        <dbReference type="Pfam" id="PF00082"/>
    </source>
</evidence>
<evidence type="ECO:0000256" key="8">
    <source>
        <dbReference type="ARBA" id="ARBA00022837"/>
    </source>
</evidence>
<keyword evidence="4" id="KW-0964">Secreted</keyword>
<feature type="region of interest" description="Disordered" evidence="10">
    <location>
        <begin position="722"/>
        <end position="742"/>
    </location>
</feature>
<dbReference type="PANTHER" id="PTHR43806">
    <property type="entry name" value="PEPTIDASE S8"/>
    <property type="match status" value="1"/>
</dbReference>
<feature type="compositionally biased region" description="Basic and acidic residues" evidence="10">
    <location>
        <begin position="722"/>
        <end position="737"/>
    </location>
</feature>
<dbReference type="InterPro" id="IPR036852">
    <property type="entry name" value="Peptidase_S8/S53_dom_sf"/>
</dbReference>
<accession>A0ABV8BAC6</accession>
<feature type="signal peptide" evidence="11">
    <location>
        <begin position="1"/>
        <end position="25"/>
    </location>
</feature>
<evidence type="ECO:0000256" key="7">
    <source>
        <dbReference type="ARBA" id="ARBA00022825"/>
    </source>
</evidence>
<dbReference type="SUPFAM" id="SSF89260">
    <property type="entry name" value="Collagen-binding domain"/>
    <property type="match status" value="1"/>
</dbReference>
<evidence type="ECO:0000259" key="13">
    <source>
        <dbReference type="Pfam" id="PF04151"/>
    </source>
</evidence>
<keyword evidence="16" id="KW-1185">Reference proteome</keyword>
<dbReference type="PROSITE" id="PS00138">
    <property type="entry name" value="SUBTILASE_SER"/>
    <property type="match status" value="1"/>
</dbReference>
<dbReference type="EMBL" id="JBHRZT010000073">
    <property type="protein sequence ID" value="MFC3886464.1"/>
    <property type="molecule type" value="Genomic_DNA"/>
</dbReference>
<dbReference type="PRINTS" id="PR00723">
    <property type="entry name" value="SUBTILISIN"/>
</dbReference>
<feature type="chain" id="PRO_5047460281" evidence="11">
    <location>
        <begin position="26"/>
        <end position="1182"/>
    </location>
</feature>
<evidence type="ECO:0000256" key="1">
    <source>
        <dbReference type="ARBA" id="ARBA00001913"/>
    </source>
</evidence>
<evidence type="ECO:0000256" key="10">
    <source>
        <dbReference type="SAM" id="MobiDB-lite"/>
    </source>
</evidence>
<feature type="active site" description="Charge relay system" evidence="9">
    <location>
        <position position="365"/>
    </location>
</feature>
<evidence type="ECO:0000256" key="2">
    <source>
        <dbReference type="ARBA" id="ARBA00004613"/>
    </source>
</evidence>
<dbReference type="Pfam" id="PF04151">
    <property type="entry name" value="PPC"/>
    <property type="match status" value="1"/>
</dbReference>
<keyword evidence="6 9" id="KW-0378">Hydrolase</keyword>
<reference evidence="16" key="1">
    <citation type="journal article" date="2019" name="Int. J. Syst. Evol. Microbiol.">
        <title>The Global Catalogue of Microorganisms (GCM) 10K type strain sequencing project: providing services to taxonomists for standard genome sequencing and annotation.</title>
        <authorList>
            <consortium name="The Broad Institute Genomics Platform"/>
            <consortium name="The Broad Institute Genome Sequencing Center for Infectious Disease"/>
            <person name="Wu L."/>
            <person name="Ma J."/>
        </authorList>
    </citation>
    <scope>NUCLEOTIDE SEQUENCE [LARGE SCALE GENOMIC DNA]</scope>
    <source>
        <strain evidence="16">CCUG 61889</strain>
    </source>
</reference>
<gene>
    <name evidence="15" type="ORF">ACFOU2_24410</name>
</gene>
<feature type="active site" description="Charge relay system" evidence="9">
    <location>
        <position position="209"/>
    </location>
</feature>
<dbReference type="InterPro" id="IPR054399">
    <property type="entry name" value="Fervidolysin-like_N_prodom"/>
</dbReference>
<proteinExistence type="inferred from homology"/>
<feature type="domain" description="Peptidase C-terminal archaeal/bacterial" evidence="13">
    <location>
        <begin position="1098"/>
        <end position="1164"/>
    </location>
</feature>
<organism evidence="15 16">
    <name type="scientific">Bacillus songklensis</name>
    <dbReference type="NCBI Taxonomy" id="1069116"/>
    <lineage>
        <taxon>Bacteria</taxon>
        <taxon>Bacillati</taxon>
        <taxon>Bacillota</taxon>
        <taxon>Bacilli</taxon>
        <taxon>Bacillales</taxon>
        <taxon>Bacillaceae</taxon>
        <taxon>Bacillus</taxon>
    </lineage>
</organism>
<dbReference type="PROSITE" id="PS00137">
    <property type="entry name" value="SUBTILASE_HIS"/>
    <property type="match status" value="1"/>
</dbReference>
<dbReference type="InterPro" id="IPR007280">
    <property type="entry name" value="Peptidase_C_arc/bac"/>
</dbReference>
<dbReference type="Proteomes" id="UP001595752">
    <property type="component" value="Unassembled WGS sequence"/>
</dbReference>
<feature type="domain" description="Peptidase S8/S53" evidence="12">
    <location>
        <begin position="169"/>
        <end position="413"/>
    </location>
</feature>
<comment type="subcellular location">
    <subcellularLocation>
        <location evidence="2">Secreted</location>
    </subcellularLocation>
</comment>
<evidence type="ECO:0000256" key="11">
    <source>
        <dbReference type="SAM" id="SignalP"/>
    </source>
</evidence>
<name>A0ABV8BAC6_9BACI</name>
<dbReference type="InterPro" id="IPR022398">
    <property type="entry name" value="Peptidase_S8_His-AS"/>
</dbReference>
<evidence type="ECO:0000313" key="15">
    <source>
        <dbReference type="EMBL" id="MFC3886464.1"/>
    </source>
</evidence>
<evidence type="ECO:0000256" key="6">
    <source>
        <dbReference type="ARBA" id="ARBA00022801"/>
    </source>
</evidence>
<dbReference type="InterPro" id="IPR015500">
    <property type="entry name" value="Peptidase_S8_subtilisin-rel"/>
</dbReference>
<dbReference type="Pfam" id="PF00082">
    <property type="entry name" value="Peptidase_S8"/>
    <property type="match status" value="1"/>
</dbReference>
<dbReference type="SUPFAM" id="SSF52743">
    <property type="entry name" value="Subtilisin-like"/>
    <property type="match status" value="1"/>
</dbReference>
<keyword evidence="8" id="KW-0106">Calcium</keyword>
<dbReference type="Pfam" id="PF22148">
    <property type="entry name" value="Fervidolysin_NPro-like"/>
    <property type="match status" value="1"/>
</dbReference>
<dbReference type="Gene3D" id="2.60.120.380">
    <property type="match status" value="4"/>
</dbReference>
<evidence type="ECO:0000259" key="14">
    <source>
        <dbReference type="Pfam" id="PF22148"/>
    </source>
</evidence>
<comment type="similarity">
    <text evidence="3 9">Belongs to the peptidase S8 family.</text>
</comment>
<dbReference type="InterPro" id="IPR000209">
    <property type="entry name" value="Peptidase_S8/S53_dom"/>
</dbReference>
<evidence type="ECO:0000256" key="3">
    <source>
        <dbReference type="ARBA" id="ARBA00011073"/>
    </source>
</evidence>
<sequence length="1182" mass="130787">MGNWKKKALMFGLASSLLIPSVASASVNGAATGKEKPEYNLLERLNISTKERNKLLYQEKQKDLQQYSDNTIIVKYNKKLSSTQHRQLGGQVIRSYPEFGYEVILLQKGRKMEDALKAYRHVSGVASVSPSVKLQMFGSPSNAGDPKEKEMYHLSQLQIDKAIAMAGKNDVTVAVIDQGVDANHPEFKGRISSPVSIADPANPAPPGEHGTHVAGIIGAAAGNGVGGHGINPKAKIMSISVFDQFSGDYVLADAILYAAEHGADVINMSLGAYIEMPLVEEAVKKAVDKGVVVVAAAGNSADMTYGYPAAYDGVISVGSTNDQKKKSWYSTYGPVLDVVAPGEDVYSSLYTPIKGSTFGKMSGTSMASPVVAGIASLIKSKYPNLNSYQVEAILEKTAADLGDKGYDLDYGYGLVNPVAALNFDPKKLPTFKDQNENEMFNTAEPITISEEGTTRTGKLTKPRQTDWVKVNLEEGEYVQSILSGAKNYDDELKLKFYPQGGKAEKTIEVKNGRQNELEAKLFKAPSKGTLLIGVTDENENYSESGESTYELKLMKASGASDEVGTKEEPIEIKELPFNSSKLEGSPLTLLNDEKADKDYFKFKFDEPTKVNFALSSLPGLDTELKIYPAEMLNQEPPKDLPEWEKENWPFPEVWGNNNGFSKGESITFEAMPEMEYVLEVSAEAAAFNDFMIFFGPIIEQGTEEQQKQIVGSLLPYELKAETKELPEDEDGYPKEEPMPEDMEGAVKGEQEQQQSPAEMFKNRTYKTSPYDFSLFGGGQWFDMSKEEFQNIKEAARPFTFGQEKNGYFQKSGDQDWYRFEVGESAIYELAMNQTDSLRPDMTLFVYDEKEDNIYPAYSSWMSFNPFAMGQEQTETKMTLFLEKGKKYYLNTANMNGLSFDPYELNGKKVKDAPVDPNENNDQMIRAKTLQAGSKVKGNFIKPGDIDVFYYKHRQNDALFGFHLNPLKTTEEQKAGLPFELTLPLDAVVSVVEDTNGNMNMDDKEAGNFVIFDHGWDSEPESGSFKAKKDVGYFMVVENWLGSSISEYELALNALNTKDEDLGSKVTNNVPSKPLSLKQAGAKKWEAKALLNPGVDFGDKDFYQFNAPAAGLYNVTFNTPMELDGVVTIYNAKGQQVAKLDQYFVNDSEVGTVQLAKGKYFVEVKDANVRSSNNPYTLTIEGK</sequence>
<comment type="cofactor">
    <cofactor evidence="1">
        <name>Ca(2+)</name>
        <dbReference type="ChEBI" id="CHEBI:29108"/>
    </cofactor>
</comment>
<dbReference type="PANTHER" id="PTHR43806:SF11">
    <property type="entry name" value="CEREVISIN-RELATED"/>
    <property type="match status" value="1"/>
</dbReference>
<dbReference type="RefSeq" id="WP_377918886.1">
    <property type="nucleotide sequence ID" value="NZ_JBHRZT010000073.1"/>
</dbReference>
<keyword evidence="5 9" id="KW-0645">Protease</keyword>
<evidence type="ECO:0000256" key="9">
    <source>
        <dbReference type="PROSITE-ProRule" id="PRU01240"/>
    </source>
</evidence>
<protein>
    <submittedName>
        <fullName evidence="15">S8 family serine peptidase</fullName>
    </submittedName>
</protein>